<proteinExistence type="predicted"/>
<evidence type="ECO:0000313" key="2">
    <source>
        <dbReference type="EMBL" id="MET3528264.1"/>
    </source>
</evidence>
<dbReference type="EMBL" id="JBEPLU010000003">
    <property type="protein sequence ID" value="MET3528264.1"/>
    <property type="molecule type" value="Genomic_DNA"/>
</dbReference>
<dbReference type="Proteomes" id="UP001549110">
    <property type="component" value="Unassembled WGS sequence"/>
</dbReference>
<protein>
    <submittedName>
        <fullName evidence="2">Uncharacterized protein</fullName>
    </submittedName>
</protein>
<feature type="transmembrane region" description="Helical" evidence="1">
    <location>
        <begin position="21"/>
        <end position="39"/>
    </location>
</feature>
<reference evidence="2 3" key="1">
    <citation type="submission" date="2024-06" db="EMBL/GenBank/DDBJ databases">
        <title>Genomic Encyclopedia of Type Strains, Phase IV (KMG-IV): sequencing the most valuable type-strain genomes for metagenomic binning, comparative biology and taxonomic classification.</title>
        <authorList>
            <person name="Goeker M."/>
        </authorList>
    </citation>
    <scope>NUCLEOTIDE SEQUENCE [LARGE SCALE GENOMIC DNA]</scope>
    <source>
        <strain evidence="2 3">DSM 17809</strain>
    </source>
</reference>
<evidence type="ECO:0000313" key="3">
    <source>
        <dbReference type="Proteomes" id="UP001549110"/>
    </source>
</evidence>
<comment type="caution">
    <text evidence="2">The sequence shown here is derived from an EMBL/GenBank/DDBJ whole genome shotgun (WGS) entry which is preliminary data.</text>
</comment>
<dbReference type="RefSeq" id="WP_331932417.1">
    <property type="nucleotide sequence ID" value="NZ_JBEPLU010000003.1"/>
</dbReference>
<evidence type="ECO:0000256" key="1">
    <source>
        <dbReference type="SAM" id="Phobius"/>
    </source>
</evidence>
<keyword evidence="1" id="KW-0472">Membrane</keyword>
<keyword evidence="1" id="KW-0812">Transmembrane</keyword>
<accession>A0ABV2EMI5</accession>
<sequence length="50" mass="5699">MRFTFAAPTAQAPRRHSLMIWLRRAFDMVVIGAMLFALMETVSFLRGLLG</sequence>
<gene>
    <name evidence="2" type="ORF">ABID41_003403</name>
</gene>
<name>A0ABV2EMI5_9CAUL</name>
<keyword evidence="1" id="KW-1133">Transmembrane helix</keyword>
<organism evidence="2 3">
    <name type="scientific">Phenylobacterium koreense</name>
    <dbReference type="NCBI Taxonomy" id="266125"/>
    <lineage>
        <taxon>Bacteria</taxon>
        <taxon>Pseudomonadati</taxon>
        <taxon>Pseudomonadota</taxon>
        <taxon>Alphaproteobacteria</taxon>
        <taxon>Caulobacterales</taxon>
        <taxon>Caulobacteraceae</taxon>
        <taxon>Phenylobacterium</taxon>
    </lineage>
</organism>
<keyword evidence="3" id="KW-1185">Reference proteome</keyword>